<dbReference type="NCBIfam" id="TIGR00229">
    <property type="entry name" value="sensory_box"/>
    <property type="match status" value="2"/>
</dbReference>
<evidence type="ECO:0000259" key="3">
    <source>
        <dbReference type="PROSITE" id="PS50887"/>
    </source>
</evidence>
<feature type="domain" description="PAC" evidence="2">
    <location>
        <begin position="83"/>
        <end position="135"/>
    </location>
</feature>
<dbReference type="InterPro" id="IPR035965">
    <property type="entry name" value="PAS-like_dom_sf"/>
</dbReference>
<dbReference type="NCBIfam" id="TIGR00254">
    <property type="entry name" value="GGDEF"/>
    <property type="match status" value="1"/>
</dbReference>
<dbReference type="EC" id="2.7.7.65" evidence="4"/>
<keyword evidence="4" id="KW-0808">Transferase</keyword>
<dbReference type="CDD" id="cd01949">
    <property type="entry name" value="GGDEF"/>
    <property type="match status" value="1"/>
</dbReference>
<protein>
    <submittedName>
        <fullName evidence="4">Diguanylate cyclase</fullName>
        <ecNumber evidence="4">2.7.7.65</ecNumber>
    </submittedName>
</protein>
<dbReference type="InterPro" id="IPR001610">
    <property type="entry name" value="PAC"/>
</dbReference>
<dbReference type="InterPro" id="IPR000700">
    <property type="entry name" value="PAS-assoc_C"/>
</dbReference>
<comment type="caution">
    <text evidence="4">The sequence shown here is derived from an EMBL/GenBank/DDBJ whole genome shotgun (WGS) entry which is preliminary data.</text>
</comment>
<dbReference type="PROSITE" id="PS50887">
    <property type="entry name" value="GGDEF"/>
    <property type="match status" value="1"/>
</dbReference>
<dbReference type="InterPro" id="IPR029787">
    <property type="entry name" value="Nucleotide_cyclase"/>
</dbReference>
<feature type="domain" description="PAS" evidence="1">
    <location>
        <begin position="30"/>
        <end position="79"/>
    </location>
</feature>
<keyword evidence="5" id="KW-1185">Reference proteome</keyword>
<name>A0ABT6H5F1_9BACI</name>
<feature type="domain" description="PAC" evidence="2">
    <location>
        <begin position="209"/>
        <end position="261"/>
    </location>
</feature>
<dbReference type="PANTHER" id="PTHR44757">
    <property type="entry name" value="DIGUANYLATE CYCLASE DGCP"/>
    <property type="match status" value="1"/>
</dbReference>
<accession>A0ABT6H5F1</accession>
<dbReference type="InterPro" id="IPR013655">
    <property type="entry name" value="PAS_fold_3"/>
</dbReference>
<sequence>MKKRNTPVDYDLFVNAFYYAPIGKALVGLDGKWLKVNPALCKLLGYSEMELLAGSFQDITHPDDLDLDLQYVQKMIRGELETYRMEKRYIHKNGMVIWVLLSVSLVYDKNGTPLHFISQIIDITEQKSNERKMKENEEWLRLLAEHSTDFISKHTPSGLYTYVSPVCKKLLGYEAEEMRGCSVYSFVHAEDITALKNMHEHLAIHNGISNLQYRMKKQDGTYIWVQSASRPIYTEEGTMLEILVASHDISEKIETEMQLKKANELSSIDSLTQIPNRRICDETFAQAWKHALSSSKKLGIILIDIDCFKLYNDTYGHVKGDACLQKVASALQSTIKNQNDFIARYGGEEFLVILYDTNETRALIIAAQLRDTVESLKIPHETSTTCPYLTISLGVAVMIPTPAISPESFLDQADKALYEAKRCGRNQVSIYQ</sequence>
<dbReference type="PANTHER" id="PTHR44757:SF2">
    <property type="entry name" value="BIOFILM ARCHITECTURE MAINTENANCE PROTEIN MBAA"/>
    <property type="match status" value="1"/>
</dbReference>
<dbReference type="EMBL" id="JARULN010000005">
    <property type="protein sequence ID" value="MDG5754023.1"/>
    <property type="molecule type" value="Genomic_DNA"/>
</dbReference>
<feature type="domain" description="GGDEF" evidence="3">
    <location>
        <begin position="296"/>
        <end position="432"/>
    </location>
</feature>
<evidence type="ECO:0000259" key="1">
    <source>
        <dbReference type="PROSITE" id="PS50112"/>
    </source>
</evidence>
<organism evidence="4 5">
    <name type="scientific">Ectobacillus antri</name>
    <dbReference type="NCBI Taxonomy" id="2486280"/>
    <lineage>
        <taxon>Bacteria</taxon>
        <taxon>Bacillati</taxon>
        <taxon>Bacillota</taxon>
        <taxon>Bacilli</taxon>
        <taxon>Bacillales</taxon>
        <taxon>Bacillaceae</taxon>
        <taxon>Ectobacillus</taxon>
    </lineage>
</organism>
<dbReference type="SUPFAM" id="SSF55785">
    <property type="entry name" value="PYP-like sensor domain (PAS domain)"/>
    <property type="match status" value="2"/>
</dbReference>
<dbReference type="Gene3D" id="3.30.70.270">
    <property type="match status" value="1"/>
</dbReference>
<dbReference type="CDD" id="cd00130">
    <property type="entry name" value="PAS"/>
    <property type="match status" value="2"/>
</dbReference>
<gene>
    <name evidence="4" type="ORF">P6P90_08550</name>
</gene>
<evidence type="ECO:0000259" key="2">
    <source>
        <dbReference type="PROSITE" id="PS50113"/>
    </source>
</evidence>
<dbReference type="PROSITE" id="PS50112">
    <property type="entry name" value="PAS"/>
    <property type="match status" value="2"/>
</dbReference>
<proteinExistence type="predicted"/>
<evidence type="ECO:0000313" key="5">
    <source>
        <dbReference type="Proteomes" id="UP001218246"/>
    </source>
</evidence>
<dbReference type="SMART" id="SM00086">
    <property type="entry name" value="PAC"/>
    <property type="match status" value="2"/>
</dbReference>
<dbReference type="PROSITE" id="PS50113">
    <property type="entry name" value="PAC"/>
    <property type="match status" value="2"/>
</dbReference>
<dbReference type="Pfam" id="PF00990">
    <property type="entry name" value="GGDEF"/>
    <property type="match status" value="1"/>
</dbReference>
<dbReference type="RefSeq" id="WP_124565829.1">
    <property type="nucleotide sequence ID" value="NZ_JARRRY010000003.1"/>
</dbReference>
<dbReference type="SMART" id="SM00267">
    <property type="entry name" value="GGDEF"/>
    <property type="match status" value="1"/>
</dbReference>
<dbReference type="SMART" id="SM00091">
    <property type="entry name" value="PAS"/>
    <property type="match status" value="2"/>
</dbReference>
<feature type="domain" description="PAS" evidence="1">
    <location>
        <begin position="136"/>
        <end position="207"/>
    </location>
</feature>
<dbReference type="Proteomes" id="UP001218246">
    <property type="component" value="Unassembled WGS sequence"/>
</dbReference>
<keyword evidence="4" id="KW-0548">Nucleotidyltransferase</keyword>
<dbReference type="Pfam" id="PF08447">
    <property type="entry name" value="PAS_3"/>
    <property type="match status" value="2"/>
</dbReference>
<dbReference type="InterPro" id="IPR000160">
    <property type="entry name" value="GGDEF_dom"/>
</dbReference>
<evidence type="ECO:0000313" key="4">
    <source>
        <dbReference type="EMBL" id="MDG5754023.1"/>
    </source>
</evidence>
<dbReference type="Gene3D" id="3.30.450.20">
    <property type="entry name" value="PAS domain"/>
    <property type="match status" value="2"/>
</dbReference>
<dbReference type="InterPro" id="IPR052155">
    <property type="entry name" value="Biofilm_reg_signaling"/>
</dbReference>
<dbReference type="SUPFAM" id="SSF55073">
    <property type="entry name" value="Nucleotide cyclase"/>
    <property type="match status" value="1"/>
</dbReference>
<reference evidence="4 5" key="1">
    <citation type="submission" date="2023-04" db="EMBL/GenBank/DDBJ databases">
        <title>Ectobacillus antri isolated from activated sludge.</title>
        <authorList>
            <person name="Yan P."/>
            <person name="Liu X."/>
        </authorList>
    </citation>
    <scope>NUCLEOTIDE SEQUENCE [LARGE SCALE GENOMIC DNA]</scope>
    <source>
        <strain evidence="4 5">C18H</strain>
    </source>
</reference>
<dbReference type="InterPro" id="IPR000014">
    <property type="entry name" value="PAS"/>
</dbReference>
<dbReference type="InterPro" id="IPR043128">
    <property type="entry name" value="Rev_trsase/Diguanyl_cyclase"/>
</dbReference>
<dbReference type="GO" id="GO:0052621">
    <property type="term" value="F:diguanylate cyclase activity"/>
    <property type="evidence" value="ECO:0007669"/>
    <property type="project" value="UniProtKB-EC"/>
</dbReference>